<organism evidence="2 3">
    <name type="scientific">Pseudomonas linyingensis</name>
    <dbReference type="NCBI Taxonomy" id="915471"/>
    <lineage>
        <taxon>Bacteria</taxon>
        <taxon>Pseudomonadati</taxon>
        <taxon>Pseudomonadota</taxon>
        <taxon>Gammaproteobacteria</taxon>
        <taxon>Pseudomonadales</taxon>
        <taxon>Pseudomonadaceae</taxon>
        <taxon>Pseudomonas</taxon>
    </lineage>
</organism>
<dbReference type="AlphaFoldDB" id="A0A1H6WK01"/>
<dbReference type="PROSITE" id="PS00330">
    <property type="entry name" value="HEMOLYSIN_CALCIUM"/>
    <property type="match status" value="1"/>
</dbReference>
<evidence type="ECO:0000313" key="2">
    <source>
        <dbReference type="EMBL" id="SEJ14477.1"/>
    </source>
</evidence>
<dbReference type="CDD" id="cd11304">
    <property type="entry name" value="Cadherin_repeat"/>
    <property type="match status" value="1"/>
</dbReference>
<dbReference type="InterPro" id="IPR010221">
    <property type="entry name" value="VCBS_dom"/>
</dbReference>
<evidence type="ECO:0000313" key="3">
    <source>
        <dbReference type="Proteomes" id="UP000242930"/>
    </source>
</evidence>
<dbReference type="InterPro" id="IPR011049">
    <property type="entry name" value="Serralysin-like_metalloprot_C"/>
</dbReference>
<dbReference type="NCBIfam" id="TIGR01965">
    <property type="entry name" value="VCBS_repeat"/>
    <property type="match status" value="3"/>
</dbReference>
<dbReference type="Pfam" id="PF00353">
    <property type="entry name" value="HemolysinCabind"/>
    <property type="match status" value="1"/>
</dbReference>
<accession>A0A1H6WK01</accession>
<sequence length="822" mass="82874">MSDSYQWDFGSVESGLQFTVVFDGTNFTVTCISGSMDLNALWFSDGDKTVEGATTLTKSDSSLNLNGIGITWDDYYKVSSTGLGSEGEAKASYLTAGESITLSLDALQLPPALTSLLETDPALLTIGVRATSTSSLSGDGKFVDSSGTLLSSSNQAPTLAVVSGGTVTDTAADDTYADVTGQLSGADPDGATVTFALSDSSVTSDGAEKDAGFNVQKSSAYGTFYLNTTSGDYKFVADDGAVEALKTTQTVDFVVHASDGVADSAPQTITITLDGFNDTPELSATLTAHTYTDTAEDDGFTNVTGTLSTADRDSGETATYSIDDVGVETGSYTVGLNSYSQKLVGSHGTLYLNASGAYEFVPLDTAIEALEASTSESFTLKVADGSSATATQMLTITLDGAEDKPEVAAVVVAYEDTAADDTFADLTGTLSVTSRDGDSSFAFALDGSSATPDGAEKTAGFDLQNTSSAYGTIYLNSLTGAYKFVANDGAIEALQAGSDPSVVFNVTASADGAASDSQTITIDITGANDAPRDLALAAVSFANGNGIPGADTKIGDIGVPAAADPDDGGAYSYSLVSAKVGALDDTLIADDATALFSVNASTGELRTSAAAGLAGDSVYEVTIQVSQGAATYNETFSIVTGTNAAESLPDSGFDFGTGDDIIYGRNGADIILAGSGNDTVFGQNGNDTIHGGAGVDILYGGGGIDTFAFASGDTGITLAAADTIADFTTADDVIATSQVAGNVTIANGAGLADFDAFLSAANAVLAVGAGANDAYMAWNAAGSGNGWLVIDENDSGAVDVGDSLLVLTGVNLSGEFTTSDII</sequence>
<keyword evidence="3" id="KW-1185">Reference proteome</keyword>
<gene>
    <name evidence="2" type="ORF">SAMN05216201_10548</name>
</gene>
<dbReference type="InterPro" id="IPR018511">
    <property type="entry name" value="Hemolysin-typ_Ca-bd_CS"/>
</dbReference>
<dbReference type="RefSeq" id="WP_090309323.1">
    <property type="nucleotide sequence ID" value="NZ_FNZE01000005.1"/>
</dbReference>
<reference evidence="3" key="1">
    <citation type="submission" date="2016-10" db="EMBL/GenBank/DDBJ databases">
        <authorList>
            <person name="Varghese N."/>
            <person name="Submissions S."/>
        </authorList>
    </citation>
    <scope>NUCLEOTIDE SEQUENCE [LARGE SCALE GENOMIC DNA]</scope>
    <source>
        <strain evidence="3">LMG 25967</strain>
    </source>
</reference>
<dbReference type="Gene3D" id="2.150.10.10">
    <property type="entry name" value="Serralysin-like metalloprotease, C-terminal"/>
    <property type="match status" value="1"/>
</dbReference>
<dbReference type="EMBL" id="FNZE01000005">
    <property type="protein sequence ID" value="SEJ14477.1"/>
    <property type="molecule type" value="Genomic_DNA"/>
</dbReference>
<name>A0A1H6WK01_9PSED</name>
<protein>
    <submittedName>
        <fullName evidence="2">VCBS repeat-containing protein</fullName>
    </submittedName>
</protein>
<dbReference type="STRING" id="915471.SAMN05216201_10548"/>
<dbReference type="OrthoDB" id="6756629at2"/>
<dbReference type="SUPFAM" id="SSF51120">
    <property type="entry name" value="beta-Roll"/>
    <property type="match status" value="1"/>
</dbReference>
<dbReference type="PRINTS" id="PR00313">
    <property type="entry name" value="CABNDNGRPT"/>
</dbReference>
<dbReference type="GO" id="GO:0005509">
    <property type="term" value="F:calcium ion binding"/>
    <property type="evidence" value="ECO:0007669"/>
    <property type="project" value="InterPro"/>
</dbReference>
<dbReference type="Proteomes" id="UP000242930">
    <property type="component" value="Unassembled WGS sequence"/>
</dbReference>
<evidence type="ECO:0000256" key="1">
    <source>
        <dbReference type="ARBA" id="ARBA00022837"/>
    </source>
</evidence>
<proteinExistence type="predicted"/>
<dbReference type="InterPro" id="IPR001343">
    <property type="entry name" value="Hemolysn_Ca-bd"/>
</dbReference>
<keyword evidence="1" id="KW-0106">Calcium</keyword>